<evidence type="ECO:0000313" key="2">
    <source>
        <dbReference type="Proteomes" id="UP000295741"/>
    </source>
</evidence>
<proteinExistence type="predicted"/>
<dbReference type="OrthoDB" id="1186563at2"/>
<accession>A0A4R6IU55</accession>
<name>A0A4R6IU55_9BACT</name>
<dbReference type="RefSeq" id="WP_133475524.1">
    <property type="nucleotide sequence ID" value="NZ_SNWP01000013.1"/>
</dbReference>
<organism evidence="1 2">
    <name type="scientific">Sediminibacterium goheungense</name>
    <dbReference type="NCBI Taxonomy" id="1086393"/>
    <lineage>
        <taxon>Bacteria</taxon>
        <taxon>Pseudomonadati</taxon>
        <taxon>Bacteroidota</taxon>
        <taxon>Chitinophagia</taxon>
        <taxon>Chitinophagales</taxon>
        <taxon>Chitinophagaceae</taxon>
        <taxon>Sediminibacterium</taxon>
    </lineage>
</organism>
<reference evidence="1 2" key="1">
    <citation type="submission" date="2019-03" db="EMBL/GenBank/DDBJ databases">
        <title>Genomic Encyclopedia of Archaeal and Bacterial Type Strains, Phase II (KMG-II): from individual species to whole genera.</title>
        <authorList>
            <person name="Goeker M."/>
        </authorList>
    </citation>
    <scope>NUCLEOTIDE SEQUENCE [LARGE SCALE GENOMIC DNA]</scope>
    <source>
        <strain evidence="1 2">DSM 28323</strain>
    </source>
</reference>
<dbReference type="NCBIfam" id="TIGR03519">
    <property type="entry name" value="T9SS_PorP_fam"/>
    <property type="match status" value="1"/>
</dbReference>
<dbReference type="Pfam" id="PF11751">
    <property type="entry name" value="PorP_SprF"/>
    <property type="match status" value="1"/>
</dbReference>
<keyword evidence="2" id="KW-1185">Reference proteome</keyword>
<gene>
    <name evidence="1" type="ORF">BC659_2956</name>
</gene>
<dbReference type="EMBL" id="SNWP01000013">
    <property type="protein sequence ID" value="TDO25415.1"/>
    <property type="molecule type" value="Genomic_DNA"/>
</dbReference>
<sequence>MRRVLKTGGFAVLLFMVQNVTGQGLHFSQYYNAPMLVNPANTGFNPDYDYRIGGNYRNQWASVGNPFRTMSVWGDTKLFANRFENGWMGLGASLYSDKAGSGNLVSTNAYVSAAWHQMLGYNSLLSGGFSVGLVTKRIDITKLNFDNQWSGQFFDVNIPSNEPFAYTQTSYVDLQAGMNYAYFASDNLYFNAGLSVMHINTPQESFFAPNVADARVNRRYTGFVNASIKLQDLWIVNPNIYVSKMASAWETVVGFNANRNLSGDGEQQLILGLYYRHKDAVIPLVGYQVNDTRFTFNYDATTSNLGGINGARGAYEISIIKSGIFSNGGRSVKCPTVRF</sequence>
<dbReference type="Proteomes" id="UP000295741">
    <property type="component" value="Unassembled WGS sequence"/>
</dbReference>
<dbReference type="AlphaFoldDB" id="A0A4R6IU55"/>
<dbReference type="InterPro" id="IPR019861">
    <property type="entry name" value="PorP/SprF_Bacteroidetes"/>
</dbReference>
<protein>
    <submittedName>
        <fullName evidence="1">Type IX secretion system PorP/SprF family membrane protein</fullName>
    </submittedName>
</protein>
<evidence type="ECO:0000313" key="1">
    <source>
        <dbReference type="EMBL" id="TDO25415.1"/>
    </source>
</evidence>
<comment type="caution">
    <text evidence="1">The sequence shown here is derived from an EMBL/GenBank/DDBJ whole genome shotgun (WGS) entry which is preliminary data.</text>
</comment>